<proteinExistence type="predicted"/>
<dbReference type="AlphaFoldDB" id="A0A0L0FGR3"/>
<dbReference type="Proteomes" id="UP000054560">
    <property type="component" value="Unassembled WGS sequence"/>
</dbReference>
<evidence type="ECO:0000313" key="2">
    <source>
        <dbReference type="Proteomes" id="UP000054560"/>
    </source>
</evidence>
<name>A0A0L0FGR3_9EUKA</name>
<gene>
    <name evidence="1" type="ORF">SARC_12238</name>
</gene>
<dbReference type="GeneID" id="25912742"/>
<dbReference type="EMBL" id="KQ243760">
    <property type="protein sequence ID" value="KNC75233.1"/>
    <property type="molecule type" value="Genomic_DNA"/>
</dbReference>
<protein>
    <submittedName>
        <fullName evidence="1">Uncharacterized protein</fullName>
    </submittedName>
</protein>
<organism evidence="1 2">
    <name type="scientific">Sphaeroforma arctica JP610</name>
    <dbReference type="NCBI Taxonomy" id="667725"/>
    <lineage>
        <taxon>Eukaryota</taxon>
        <taxon>Ichthyosporea</taxon>
        <taxon>Ichthyophonida</taxon>
        <taxon>Sphaeroforma</taxon>
    </lineage>
</organism>
<accession>A0A0L0FGR3</accession>
<keyword evidence="2" id="KW-1185">Reference proteome</keyword>
<dbReference type="RefSeq" id="XP_014149135.1">
    <property type="nucleotide sequence ID" value="XM_014293660.1"/>
</dbReference>
<reference evidence="1 2" key="1">
    <citation type="submission" date="2011-02" db="EMBL/GenBank/DDBJ databases">
        <title>The Genome Sequence of Sphaeroforma arctica JP610.</title>
        <authorList>
            <consortium name="The Broad Institute Genome Sequencing Platform"/>
            <person name="Russ C."/>
            <person name="Cuomo C."/>
            <person name="Young S.K."/>
            <person name="Zeng Q."/>
            <person name="Gargeya S."/>
            <person name="Alvarado L."/>
            <person name="Berlin A."/>
            <person name="Chapman S.B."/>
            <person name="Chen Z."/>
            <person name="Freedman E."/>
            <person name="Gellesch M."/>
            <person name="Goldberg J."/>
            <person name="Griggs A."/>
            <person name="Gujja S."/>
            <person name="Heilman E."/>
            <person name="Heiman D."/>
            <person name="Howarth C."/>
            <person name="Mehta T."/>
            <person name="Neiman D."/>
            <person name="Pearson M."/>
            <person name="Roberts A."/>
            <person name="Saif S."/>
            <person name="Shea T."/>
            <person name="Shenoy N."/>
            <person name="Sisk P."/>
            <person name="Stolte C."/>
            <person name="Sykes S."/>
            <person name="White J."/>
            <person name="Yandava C."/>
            <person name="Burger G."/>
            <person name="Gray M.W."/>
            <person name="Holland P.W.H."/>
            <person name="King N."/>
            <person name="Lang F.B.F."/>
            <person name="Roger A.J."/>
            <person name="Ruiz-Trillo I."/>
            <person name="Haas B."/>
            <person name="Nusbaum C."/>
            <person name="Birren B."/>
        </authorList>
    </citation>
    <scope>NUCLEOTIDE SEQUENCE [LARGE SCALE GENOMIC DNA]</scope>
    <source>
        <strain evidence="1 2">JP610</strain>
    </source>
</reference>
<evidence type="ECO:0000313" key="1">
    <source>
        <dbReference type="EMBL" id="KNC75233.1"/>
    </source>
</evidence>
<sequence length="108" mass="12043">MATKVYELSTTISETSYYMNGGHQLSPSSTGHPIDVPYTSSHHLAEVLFLDFGPDQTVAYQDIPHRLVVWCGIGQPPTSLRSRITDDNLILPGMTFENIQTGLSLYYH</sequence>